<evidence type="ECO:0000256" key="5">
    <source>
        <dbReference type="ARBA" id="ARBA00022490"/>
    </source>
</evidence>
<feature type="domain" description="C2" evidence="8">
    <location>
        <begin position="379"/>
        <end position="501"/>
    </location>
</feature>
<comment type="similarity">
    <text evidence="3">Belongs to the unc-13 family.</text>
</comment>
<evidence type="ECO:0000259" key="9">
    <source>
        <dbReference type="PROSITE" id="PS51258"/>
    </source>
</evidence>
<comment type="subcellular location">
    <subcellularLocation>
        <location evidence="1">Cytoplasm</location>
    </subcellularLocation>
    <subcellularLocation>
        <location evidence="2">Late endosome</location>
    </subcellularLocation>
</comment>
<dbReference type="GO" id="GO:0005770">
    <property type="term" value="C:late endosome"/>
    <property type="evidence" value="ECO:0007669"/>
    <property type="project" value="UniProtKB-SubCell"/>
</dbReference>
<evidence type="ECO:0000259" key="8">
    <source>
        <dbReference type="PROSITE" id="PS50004"/>
    </source>
</evidence>
<keyword evidence="12" id="KW-1185">Reference proteome</keyword>
<feature type="domain" description="MHD1" evidence="9">
    <location>
        <begin position="822"/>
        <end position="953"/>
    </location>
</feature>
<dbReference type="Gene3D" id="1.20.58.1100">
    <property type="match status" value="1"/>
</dbReference>
<dbReference type="GO" id="GO:0006887">
    <property type="term" value="P:exocytosis"/>
    <property type="evidence" value="ECO:0007669"/>
    <property type="project" value="UniProtKB-KW"/>
</dbReference>
<evidence type="ECO:0000256" key="1">
    <source>
        <dbReference type="ARBA" id="ARBA00004496"/>
    </source>
</evidence>
<feature type="region of interest" description="Disordered" evidence="7">
    <location>
        <begin position="551"/>
        <end position="586"/>
    </location>
</feature>
<feature type="compositionally biased region" description="Low complexity" evidence="7">
    <location>
        <begin position="1"/>
        <end position="11"/>
    </location>
</feature>
<dbReference type="InterPro" id="IPR035892">
    <property type="entry name" value="C2_domain_sf"/>
</dbReference>
<feature type="region of interest" description="Disordered" evidence="7">
    <location>
        <begin position="1256"/>
        <end position="1295"/>
    </location>
</feature>
<dbReference type="PANTHER" id="PTHR45999">
    <property type="entry name" value="UNC-13-4A, ISOFORM B"/>
    <property type="match status" value="1"/>
</dbReference>
<keyword evidence="4" id="KW-0268">Exocytosis</keyword>
<evidence type="ECO:0000259" key="10">
    <source>
        <dbReference type="PROSITE" id="PS51259"/>
    </source>
</evidence>
<accession>A0A8J4PR55</accession>
<keyword evidence="6" id="KW-0967">Endosome</keyword>
<dbReference type="Gene3D" id="1.10.357.50">
    <property type="match status" value="1"/>
</dbReference>
<comment type="caution">
    <text evidence="11">The sequence shown here is derived from an EMBL/GenBank/DDBJ whole genome shotgun (WGS) entry which is preliminary data.</text>
</comment>
<organism evidence="11 12">
    <name type="scientific">Polysphondylium violaceum</name>
    <dbReference type="NCBI Taxonomy" id="133409"/>
    <lineage>
        <taxon>Eukaryota</taxon>
        <taxon>Amoebozoa</taxon>
        <taxon>Evosea</taxon>
        <taxon>Eumycetozoa</taxon>
        <taxon>Dictyostelia</taxon>
        <taxon>Dictyosteliales</taxon>
        <taxon>Dictyosteliaceae</taxon>
        <taxon>Polysphondylium</taxon>
    </lineage>
</organism>
<dbReference type="PANTHER" id="PTHR45999:SF4">
    <property type="entry name" value="UNC-13-4A, ISOFORM B"/>
    <property type="match status" value="1"/>
</dbReference>
<protein>
    <recommendedName>
        <fullName evidence="13">C2 domain-containing protein</fullName>
    </recommendedName>
</protein>
<feature type="compositionally biased region" description="Basic and acidic residues" evidence="7">
    <location>
        <begin position="1256"/>
        <end position="1267"/>
    </location>
</feature>
<feature type="compositionally biased region" description="Low complexity" evidence="7">
    <location>
        <begin position="20"/>
        <end position="41"/>
    </location>
</feature>
<dbReference type="SMART" id="SM00239">
    <property type="entry name" value="C2"/>
    <property type="match status" value="1"/>
</dbReference>
<keyword evidence="5" id="KW-0963">Cytoplasm</keyword>
<dbReference type="InterPro" id="IPR014772">
    <property type="entry name" value="Munc13_dom-2"/>
</dbReference>
<evidence type="ECO:0000313" key="12">
    <source>
        <dbReference type="Proteomes" id="UP000695562"/>
    </source>
</evidence>
<name>A0A8J4PR55_9MYCE</name>
<dbReference type="PROSITE" id="PS51259">
    <property type="entry name" value="MHD2"/>
    <property type="match status" value="1"/>
</dbReference>
<feature type="compositionally biased region" description="Polar residues" evidence="7">
    <location>
        <begin position="1275"/>
        <end position="1289"/>
    </location>
</feature>
<dbReference type="InterPro" id="IPR052095">
    <property type="entry name" value="UNC-13_domain"/>
</dbReference>
<evidence type="ECO:0008006" key="13">
    <source>
        <dbReference type="Google" id="ProtNLM"/>
    </source>
</evidence>
<dbReference type="PROSITE" id="PS50004">
    <property type="entry name" value="C2"/>
    <property type="match status" value="1"/>
</dbReference>
<dbReference type="Gene3D" id="2.60.40.150">
    <property type="entry name" value="C2 domain"/>
    <property type="match status" value="1"/>
</dbReference>
<dbReference type="EMBL" id="AJWJ01000369">
    <property type="protein sequence ID" value="KAF2071496.1"/>
    <property type="molecule type" value="Genomic_DNA"/>
</dbReference>
<dbReference type="PROSITE" id="PS51258">
    <property type="entry name" value="MHD1"/>
    <property type="match status" value="1"/>
</dbReference>
<feature type="compositionally biased region" description="Low complexity" evidence="7">
    <location>
        <begin position="563"/>
        <end position="579"/>
    </location>
</feature>
<evidence type="ECO:0000313" key="11">
    <source>
        <dbReference type="EMBL" id="KAF2071496.1"/>
    </source>
</evidence>
<evidence type="ECO:0000256" key="6">
    <source>
        <dbReference type="ARBA" id="ARBA00022753"/>
    </source>
</evidence>
<evidence type="ECO:0000256" key="7">
    <source>
        <dbReference type="SAM" id="MobiDB-lite"/>
    </source>
</evidence>
<sequence length="1295" mass="148460">MNQQQQQQQQQYTGDDRYTVSSPSRIVSSPSLSSPHSNSVPNGGEPIDIPVISLFKTPLVKNKVEIDFSARASKEGLFSMWTSTSEKKIQYSVKDLTIVIDPPPISSVNLNNSSSGNNSSNSNLSKSMVTSPSIASATRQQQYSKEELASLFEMVHYCIFFSTQSTLKRDVINSMNQFFYHMIRENASNVKVILGTMFEVFGYYLDIARKEEENDDTKKFTVLIGSLERFTQETLNSLKDASEFSLVHLQKQFTTHLTEQVKKTLGSGNNQSSTNIFNDSLQKFNYILSVAVESVEAYQKSQIIKNALKLDTYLEKTLYLKSKALSSKEFYLCQLKCRKINIDSHPYYSRDTFVKEDGFKSWRKAEESTLARLSQQTLPREEYLKSIWGIKTKDKEPIGVIAIKVCRGRDLIQKEDGKPEAFIEIAFGHEKKRTKKVTGVNPVWKEHFNFQITKANLNETLELSIWDSRNTKSNEKIHFLGKFELSTKELLNYTKREVNWFPLQKRTSRSRISGDIRLQFHYLQYPEPNQFPNPIVYYRVLLDKLIESEMKTSGSPNENKDINSSNSSNNSNNNSNNNNLQPPTITSPILTKKKFTNNTDNTNSFLSQASTSLLKEFCERFGIMEHTSKLFLMIKLINITIKYLSLEFIPEIRSILKLILEIKFGDIGLTVEEDTMLRESVNMLAMACKIWISYFHSIFPQNSPPGSLRMLIDIYYLLRSSELSPSLIPLPELMKETYVNRYQQALMMATDLSKKSNPPLGRAAILVRICDILLFNIDIDQRLFSRDFPSDSNILIISLQVYTDSITQEIDELTELGANNPTELSEFLELYFKLKETMSKFKDINPKLVLVPIPVLFKQCVLQWTLHSADQLKNLIDKLCANETWTPISQDTLHSASIGEVILGCYHALDVIKSLRWEDLQKDHQNGEHSLFEIFSNFTMVVSESIIYYTNVIRDISLNALDQAADDIFQLSESYSNSLIQTIQKVSLRFNNIQACLGHTEDLISVLLRIMASYRLSSSIVNQMATHTYAAINNNVRTLIDRIYNRLAPVIIGEIYGLVGIDLDKSKNIVVDFFKNIEKNFDQLTIGNNNIPIQELLEPLLSYIASKLQIFSQYLYYPLTKQLLKRLWAGIINIIDEMIFPQSGKKLHLSANQIDMIEGMIKTFGEFFYVDGEGLTQKAIDKQSERFMVILLAYREAINSGVRDFDPLGLKNALKNLNLSNLKPDLTYLKKLNINLKGIPKQLDIFSLIKNSVEKRQKERKEREQKMRPSKKNNHILTSKLNSFKPSSNNDREKI</sequence>
<dbReference type="InterPro" id="IPR014770">
    <property type="entry name" value="Munc13_1"/>
</dbReference>
<proteinExistence type="inferred from homology"/>
<evidence type="ECO:0000256" key="4">
    <source>
        <dbReference type="ARBA" id="ARBA00022483"/>
    </source>
</evidence>
<feature type="region of interest" description="Disordered" evidence="7">
    <location>
        <begin position="1"/>
        <end position="45"/>
    </location>
</feature>
<feature type="domain" description="MHD2" evidence="10">
    <location>
        <begin position="1094"/>
        <end position="1205"/>
    </location>
</feature>
<dbReference type="Proteomes" id="UP000695562">
    <property type="component" value="Unassembled WGS sequence"/>
</dbReference>
<evidence type="ECO:0000256" key="2">
    <source>
        <dbReference type="ARBA" id="ARBA00004603"/>
    </source>
</evidence>
<dbReference type="InterPro" id="IPR000008">
    <property type="entry name" value="C2_dom"/>
</dbReference>
<dbReference type="SUPFAM" id="SSF49562">
    <property type="entry name" value="C2 domain (Calcium/lipid-binding domain, CaLB)"/>
    <property type="match status" value="1"/>
</dbReference>
<dbReference type="OrthoDB" id="67700at2759"/>
<dbReference type="GO" id="GO:0099503">
    <property type="term" value="C:secretory vesicle"/>
    <property type="evidence" value="ECO:0007669"/>
    <property type="project" value="TreeGrafter"/>
</dbReference>
<reference evidence="11" key="1">
    <citation type="submission" date="2020-01" db="EMBL/GenBank/DDBJ databases">
        <title>Development of genomics and gene disruption for Polysphondylium violaceum indicates a role for the polyketide synthase stlB in stalk morphogenesis.</title>
        <authorList>
            <person name="Narita B."/>
            <person name="Kawabe Y."/>
            <person name="Kin K."/>
            <person name="Saito T."/>
            <person name="Gibbs R."/>
            <person name="Kuspa A."/>
            <person name="Muzny D."/>
            <person name="Queller D."/>
            <person name="Richards S."/>
            <person name="Strassman J."/>
            <person name="Sucgang R."/>
            <person name="Worley K."/>
            <person name="Schaap P."/>
        </authorList>
    </citation>
    <scope>NUCLEOTIDE SEQUENCE</scope>
    <source>
        <strain evidence="11">QSvi11</strain>
    </source>
</reference>
<dbReference type="Pfam" id="PF00168">
    <property type="entry name" value="C2"/>
    <property type="match status" value="1"/>
</dbReference>
<gene>
    <name evidence="11" type="ORF">CYY_007191</name>
</gene>
<evidence type="ECO:0000256" key="3">
    <source>
        <dbReference type="ARBA" id="ARBA00005823"/>
    </source>
</evidence>